<evidence type="ECO:0000313" key="1">
    <source>
        <dbReference type="EMBL" id="MCP2353206.1"/>
    </source>
</evidence>
<protein>
    <submittedName>
        <fullName evidence="1">Uncharacterized protein</fullName>
    </submittedName>
</protein>
<accession>A0A9X2GDB8</accession>
<comment type="caution">
    <text evidence="1">The sequence shown here is derived from an EMBL/GenBank/DDBJ whole genome shotgun (WGS) entry which is preliminary data.</text>
</comment>
<dbReference type="EMBL" id="JAMZEB010000001">
    <property type="protein sequence ID" value="MCP2353206.1"/>
    <property type="molecule type" value="Genomic_DNA"/>
</dbReference>
<dbReference type="AlphaFoldDB" id="A0A9X2GDB8"/>
<evidence type="ECO:0000313" key="2">
    <source>
        <dbReference type="Proteomes" id="UP001139648"/>
    </source>
</evidence>
<gene>
    <name evidence="1" type="ORF">HD597_000226</name>
</gene>
<dbReference type="Proteomes" id="UP001139648">
    <property type="component" value="Unassembled WGS sequence"/>
</dbReference>
<dbReference type="RefSeq" id="WP_253739660.1">
    <property type="nucleotide sequence ID" value="NZ_BAABKA010000095.1"/>
</dbReference>
<keyword evidence="2" id="KW-1185">Reference proteome</keyword>
<organism evidence="1 2">
    <name type="scientific">Nonomuraea thailandensis</name>
    <dbReference type="NCBI Taxonomy" id="1188745"/>
    <lineage>
        <taxon>Bacteria</taxon>
        <taxon>Bacillati</taxon>
        <taxon>Actinomycetota</taxon>
        <taxon>Actinomycetes</taxon>
        <taxon>Streptosporangiales</taxon>
        <taxon>Streptosporangiaceae</taxon>
        <taxon>Nonomuraea</taxon>
    </lineage>
</organism>
<reference evidence="1" key="1">
    <citation type="submission" date="2022-06" db="EMBL/GenBank/DDBJ databases">
        <title>Sequencing the genomes of 1000 actinobacteria strains.</title>
        <authorList>
            <person name="Klenk H.-P."/>
        </authorList>
    </citation>
    <scope>NUCLEOTIDE SEQUENCE</scope>
    <source>
        <strain evidence="1">DSM 46694</strain>
    </source>
</reference>
<name>A0A9X2GDB8_9ACTN</name>
<sequence>MVVPHDIELESSFTAKVFKGLIGAVANDPDASSTVTVDATGIRVDDIWTYDRTPGQRLVFT</sequence>
<proteinExistence type="predicted"/>